<evidence type="ECO:0000313" key="3">
    <source>
        <dbReference type="Proteomes" id="UP000297703"/>
    </source>
</evidence>
<comment type="caution">
    <text evidence="2">The sequence shown here is derived from an EMBL/GenBank/DDBJ whole genome shotgun (WGS) entry which is preliminary data.</text>
</comment>
<evidence type="ECO:0000256" key="1">
    <source>
        <dbReference type="SAM" id="MobiDB-lite"/>
    </source>
</evidence>
<gene>
    <name evidence="2" type="ORF">DR999_PMT16222</name>
</gene>
<proteinExistence type="predicted"/>
<keyword evidence="3" id="KW-1185">Reference proteome</keyword>
<feature type="compositionally biased region" description="Basic and acidic residues" evidence="1">
    <location>
        <begin position="73"/>
        <end position="87"/>
    </location>
</feature>
<feature type="region of interest" description="Disordered" evidence="1">
    <location>
        <begin position="1"/>
        <end position="27"/>
    </location>
</feature>
<dbReference type="AlphaFoldDB" id="A0A4D9DZP6"/>
<evidence type="ECO:0000313" key="2">
    <source>
        <dbReference type="EMBL" id="TFK01542.1"/>
    </source>
</evidence>
<dbReference type="Proteomes" id="UP000297703">
    <property type="component" value="Unassembled WGS sequence"/>
</dbReference>
<feature type="region of interest" description="Disordered" evidence="1">
    <location>
        <begin position="48"/>
        <end position="185"/>
    </location>
</feature>
<reference evidence="2 3" key="2">
    <citation type="submission" date="2019-04" db="EMBL/GenBank/DDBJ databases">
        <title>The genome sequence of big-headed turtle.</title>
        <authorList>
            <person name="Gong S."/>
        </authorList>
    </citation>
    <scope>NUCLEOTIDE SEQUENCE [LARGE SCALE GENOMIC DNA]</scope>
    <source>
        <strain evidence="2">DO16091913</strain>
        <tissue evidence="2">Muscle</tissue>
    </source>
</reference>
<accession>A0A4D9DZP6</accession>
<name>A0A4D9DZP6_9SAUR</name>
<dbReference type="EMBL" id="QXTE01000224">
    <property type="protein sequence ID" value="TFK01542.1"/>
    <property type="molecule type" value="Genomic_DNA"/>
</dbReference>
<reference evidence="2 3" key="1">
    <citation type="submission" date="2019-04" db="EMBL/GenBank/DDBJ databases">
        <title>Draft genome of the big-headed turtle Platysternon megacephalum.</title>
        <authorList>
            <person name="Gong S."/>
        </authorList>
    </citation>
    <scope>NUCLEOTIDE SEQUENCE [LARGE SCALE GENOMIC DNA]</scope>
    <source>
        <strain evidence="2">DO16091913</strain>
        <tissue evidence="2">Muscle</tissue>
    </source>
</reference>
<sequence>MGVPERQGREWRGRPAGPAAGRDVLPSIRDGPAVKLASTHRQALVAVPSARSALPCPAEKCQALRDPGTIHSYGERDSDRDRGEPPDPLRFSTKPCSFPLRTGPERQGGCAARTPPSSGDPGSARPRAPPSPEPWPHSRCGRLGKHGGGWAAMASTPALRHQPSRCCSVASSGWSKPVLRTERQG</sequence>
<organism evidence="2 3">
    <name type="scientific">Platysternon megacephalum</name>
    <name type="common">big-headed turtle</name>
    <dbReference type="NCBI Taxonomy" id="55544"/>
    <lineage>
        <taxon>Eukaryota</taxon>
        <taxon>Metazoa</taxon>
        <taxon>Chordata</taxon>
        <taxon>Craniata</taxon>
        <taxon>Vertebrata</taxon>
        <taxon>Euteleostomi</taxon>
        <taxon>Archelosauria</taxon>
        <taxon>Testudinata</taxon>
        <taxon>Testudines</taxon>
        <taxon>Cryptodira</taxon>
        <taxon>Durocryptodira</taxon>
        <taxon>Testudinoidea</taxon>
        <taxon>Platysternidae</taxon>
        <taxon>Platysternon</taxon>
    </lineage>
</organism>
<feature type="compositionally biased region" description="Basic and acidic residues" evidence="1">
    <location>
        <begin position="1"/>
        <end position="13"/>
    </location>
</feature>
<protein>
    <submittedName>
        <fullName evidence="2">BTB/POZ domain-containing protein 10</fullName>
    </submittedName>
</protein>